<evidence type="ECO:0000256" key="11">
    <source>
        <dbReference type="SAM" id="MobiDB-lite"/>
    </source>
</evidence>
<dbReference type="PANTHER" id="PTHR14467:SF0">
    <property type="entry name" value="PROTEIN ARV1"/>
    <property type="match status" value="1"/>
</dbReference>
<dbReference type="GO" id="GO:0032541">
    <property type="term" value="C:cortical endoplasmic reticulum"/>
    <property type="evidence" value="ECO:0007669"/>
    <property type="project" value="TreeGrafter"/>
</dbReference>
<comment type="caution">
    <text evidence="10">Lacks conserved residue(s) required for the propagation of feature annotation.</text>
</comment>
<dbReference type="eggNOG" id="KOG3134">
    <property type="taxonomic scope" value="Eukaryota"/>
</dbReference>
<keyword evidence="3 10" id="KW-0813">Transport</keyword>
<dbReference type="GO" id="GO:0016125">
    <property type="term" value="P:sterol metabolic process"/>
    <property type="evidence" value="ECO:0007669"/>
    <property type="project" value="UniProtKB-UniRule"/>
</dbReference>
<accession>A0A0L0FVC5</accession>
<proteinExistence type="inferred from homology"/>
<dbReference type="EMBL" id="KQ242141">
    <property type="protein sequence ID" value="KNC80511.1"/>
    <property type="molecule type" value="Genomic_DNA"/>
</dbReference>
<dbReference type="GO" id="GO:0097036">
    <property type="term" value="P:regulation of plasma membrane sterol distribution"/>
    <property type="evidence" value="ECO:0007669"/>
    <property type="project" value="UniProtKB-UniRule"/>
</dbReference>
<evidence type="ECO:0000256" key="9">
    <source>
        <dbReference type="ARBA" id="ARBA00023136"/>
    </source>
</evidence>
<evidence type="ECO:0000256" key="2">
    <source>
        <dbReference type="ARBA" id="ARBA00009187"/>
    </source>
</evidence>
<evidence type="ECO:0000256" key="4">
    <source>
        <dbReference type="ARBA" id="ARBA00022692"/>
    </source>
</evidence>
<dbReference type="GO" id="GO:0005789">
    <property type="term" value="C:endoplasmic reticulum membrane"/>
    <property type="evidence" value="ECO:0007669"/>
    <property type="project" value="UniProtKB-SubCell"/>
</dbReference>
<evidence type="ECO:0000313" key="13">
    <source>
        <dbReference type="Proteomes" id="UP000054560"/>
    </source>
</evidence>
<dbReference type="GO" id="GO:0005794">
    <property type="term" value="C:Golgi apparatus"/>
    <property type="evidence" value="ECO:0007669"/>
    <property type="project" value="TreeGrafter"/>
</dbReference>
<evidence type="ECO:0000256" key="10">
    <source>
        <dbReference type="RuleBase" id="RU368065"/>
    </source>
</evidence>
<evidence type="ECO:0000256" key="8">
    <source>
        <dbReference type="ARBA" id="ARBA00023098"/>
    </source>
</evidence>
<dbReference type="Proteomes" id="UP000054560">
    <property type="component" value="Unassembled WGS sequence"/>
</dbReference>
<dbReference type="OrthoDB" id="2192830at2759"/>
<comment type="similarity">
    <text evidence="2 10">Belongs to the ARV1 family.</text>
</comment>
<gene>
    <name evidence="12" type="ORF">SARC_07133</name>
</gene>
<dbReference type="InterPro" id="IPR007290">
    <property type="entry name" value="Arv1"/>
</dbReference>
<dbReference type="PANTHER" id="PTHR14467">
    <property type="entry name" value="ARV1"/>
    <property type="match status" value="1"/>
</dbReference>
<reference evidence="12 13" key="1">
    <citation type="submission" date="2011-02" db="EMBL/GenBank/DDBJ databases">
        <title>The Genome Sequence of Sphaeroforma arctica JP610.</title>
        <authorList>
            <consortium name="The Broad Institute Genome Sequencing Platform"/>
            <person name="Russ C."/>
            <person name="Cuomo C."/>
            <person name="Young S.K."/>
            <person name="Zeng Q."/>
            <person name="Gargeya S."/>
            <person name="Alvarado L."/>
            <person name="Berlin A."/>
            <person name="Chapman S.B."/>
            <person name="Chen Z."/>
            <person name="Freedman E."/>
            <person name="Gellesch M."/>
            <person name="Goldberg J."/>
            <person name="Griggs A."/>
            <person name="Gujja S."/>
            <person name="Heilman E."/>
            <person name="Heiman D."/>
            <person name="Howarth C."/>
            <person name="Mehta T."/>
            <person name="Neiman D."/>
            <person name="Pearson M."/>
            <person name="Roberts A."/>
            <person name="Saif S."/>
            <person name="Shea T."/>
            <person name="Shenoy N."/>
            <person name="Sisk P."/>
            <person name="Stolte C."/>
            <person name="Sykes S."/>
            <person name="White J."/>
            <person name="Yandava C."/>
            <person name="Burger G."/>
            <person name="Gray M.W."/>
            <person name="Holland P.W.H."/>
            <person name="King N."/>
            <person name="Lang F.B.F."/>
            <person name="Roger A.J."/>
            <person name="Ruiz-Trillo I."/>
            <person name="Haas B."/>
            <person name="Nusbaum C."/>
            <person name="Birren B."/>
        </authorList>
    </citation>
    <scope>NUCLEOTIDE SEQUENCE [LARGE SCALE GENOMIC DNA]</scope>
    <source>
        <strain evidence="12 13">JP610</strain>
    </source>
</reference>
<evidence type="ECO:0000256" key="6">
    <source>
        <dbReference type="ARBA" id="ARBA00022989"/>
    </source>
</evidence>
<keyword evidence="7 10" id="KW-0445">Lipid transport</keyword>
<keyword evidence="8 10" id="KW-0443">Lipid metabolism</keyword>
<comment type="function">
    <text evidence="10">Mediator of sterol homeostasis involved in sterol uptake, trafficking and distribution into membranes.</text>
</comment>
<keyword evidence="13" id="KW-1185">Reference proteome</keyword>
<comment type="subcellular location">
    <subcellularLocation>
        <location evidence="1 10">Endoplasmic reticulum membrane</location>
        <topology evidence="1 10">Multi-pass membrane protein</topology>
    </subcellularLocation>
</comment>
<name>A0A0L0FVC5_9EUKA</name>
<dbReference type="GO" id="GO:0032366">
    <property type="term" value="P:intracellular sterol transport"/>
    <property type="evidence" value="ECO:0007669"/>
    <property type="project" value="UniProtKB-UniRule"/>
</dbReference>
<keyword evidence="6 10" id="KW-1133">Transmembrane helix</keyword>
<dbReference type="RefSeq" id="XP_014154413.1">
    <property type="nucleotide sequence ID" value="XM_014298938.1"/>
</dbReference>
<feature type="transmembrane region" description="Helical" evidence="10">
    <location>
        <begin position="240"/>
        <end position="263"/>
    </location>
</feature>
<organism evidence="12 13">
    <name type="scientific">Sphaeroforma arctica JP610</name>
    <dbReference type="NCBI Taxonomy" id="667725"/>
    <lineage>
        <taxon>Eukaryota</taxon>
        <taxon>Ichthyosporea</taxon>
        <taxon>Ichthyophonida</taxon>
        <taxon>Sphaeroforma</taxon>
    </lineage>
</organism>
<dbReference type="Pfam" id="PF04161">
    <property type="entry name" value="Arv1"/>
    <property type="match status" value="1"/>
</dbReference>
<dbReference type="GeneID" id="25907637"/>
<keyword evidence="9 10" id="KW-0472">Membrane</keyword>
<comment type="function">
    <text evidence="10">Regulates also the sphingolipid metabolism.</text>
</comment>
<evidence type="ECO:0000256" key="3">
    <source>
        <dbReference type="ARBA" id="ARBA00022448"/>
    </source>
</evidence>
<dbReference type="AlphaFoldDB" id="A0A0L0FVC5"/>
<feature type="region of interest" description="Disordered" evidence="11">
    <location>
        <begin position="1"/>
        <end position="21"/>
    </location>
</feature>
<evidence type="ECO:0000313" key="12">
    <source>
        <dbReference type="EMBL" id="KNC80511.1"/>
    </source>
</evidence>
<dbReference type="STRING" id="667725.A0A0L0FVC5"/>
<evidence type="ECO:0000256" key="1">
    <source>
        <dbReference type="ARBA" id="ARBA00004477"/>
    </source>
</evidence>
<evidence type="ECO:0000256" key="5">
    <source>
        <dbReference type="ARBA" id="ARBA00022824"/>
    </source>
</evidence>
<sequence length="302" mass="33461">MGGSSSNGPEAKIPDLSTSVSSVTSRISDMLDVNAHGEEPKREHTNPLGYVCIECGAPVKSIYREYSRGNIRLTRCAACGRIADKYCELEAQLIITDMLLHKPMASAGSFGSTTSMLRPEFPGSRKATQLICEIYMSVRDKCAQAYSTPVFVVSRVSEVYLRMSVDYGKEADKWMWKLMLLILLCDAYLRCNVVFGQEVQSDIHPAVLALLFFLALGVSTVAFATYSFALILLNVGRCSNWMIVSALALSSFPKLLITLQWVWIYKYSICITSIETYTAPCTYPCTNDLKLPPSVTTHAHMP</sequence>
<feature type="transmembrane region" description="Helical" evidence="10">
    <location>
        <begin position="207"/>
        <end position="233"/>
    </location>
</feature>
<keyword evidence="5 10" id="KW-0256">Endoplasmic reticulum</keyword>
<evidence type="ECO:0000256" key="7">
    <source>
        <dbReference type="ARBA" id="ARBA00023055"/>
    </source>
</evidence>
<dbReference type="GO" id="GO:0006665">
    <property type="term" value="P:sphingolipid metabolic process"/>
    <property type="evidence" value="ECO:0007669"/>
    <property type="project" value="UniProtKB-UniRule"/>
</dbReference>
<keyword evidence="10" id="KW-0746">Sphingolipid metabolism</keyword>
<keyword evidence="4 10" id="KW-0812">Transmembrane</keyword>
<protein>
    <recommendedName>
        <fullName evidence="10">Protein ARV</fullName>
    </recommendedName>
</protein>